<feature type="signal peptide" evidence="2">
    <location>
        <begin position="1"/>
        <end position="21"/>
    </location>
</feature>
<dbReference type="eggNOG" id="ENOG502Z9A2">
    <property type="taxonomic scope" value="Bacteria"/>
</dbReference>
<name>Q476P4_CUPPJ</name>
<evidence type="ECO:0000256" key="1">
    <source>
        <dbReference type="SAM" id="MobiDB-lite"/>
    </source>
</evidence>
<dbReference type="KEGG" id="reu:Reut_A0257"/>
<evidence type="ECO:0000256" key="2">
    <source>
        <dbReference type="SAM" id="SignalP"/>
    </source>
</evidence>
<evidence type="ECO:0008006" key="4">
    <source>
        <dbReference type="Google" id="ProtNLM"/>
    </source>
</evidence>
<feature type="region of interest" description="Disordered" evidence="1">
    <location>
        <begin position="219"/>
        <end position="245"/>
    </location>
</feature>
<gene>
    <name evidence="3" type="ordered locus">Reut_A0257</name>
</gene>
<dbReference type="AlphaFoldDB" id="Q476P4"/>
<protein>
    <recommendedName>
        <fullName evidence="4">Lipoprotein</fullName>
    </recommendedName>
</protein>
<evidence type="ECO:0000313" key="3">
    <source>
        <dbReference type="EMBL" id="AAZ59639.1"/>
    </source>
</evidence>
<dbReference type="STRING" id="264198.Reut_A0257"/>
<dbReference type="Pfam" id="PF09601">
    <property type="entry name" value="DUF2459"/>
    <property type="match status" value="1"/>
</dbReference>
<proteinExistence type="predicted"/>
<keyword evidence="2" id="KW-0732">Signal</keyword>
<dbReference type="EMBL" id="CP000090">
    <property type="protein sequence ID" value="AAZ59639.1"/>
    <property type="molecule type" value="Genomic_DNA"/>
</dbReference>
<dbReference type="PROSITE" id="PS51257">
    <property type="entry name" value="PROKAR_LIPOPROTEIN"/>
    <property type="match status" value="1"/>
</dbReference>
<dbReference type="HOGENOM" id="CLU_086263_1_1_4"/>
<reference evidence="3" key="1">
    <citation type="submission" date="2005-08" db="EMBL/GenBank/DDBJ databases">
        <title>Complete sequence of Chromosome1 of Ralstonia eutropha JMP134.</title>
        <authorList>
            <person name="Copeland A."/>
            <person name="Lucas S."/>
            <person name="Lapidus A."/>
            <person name="Barry K."/>
            <person name="Detter J.C."/>
            <person name="Glavina T."/>
            <person name="Hammon N."/>
            <person name="Israni S."/>
            <person name="Pitluck S."/>
            <person name="Goltsman E."/>
            <person name="Martinez M."/>
            <person name="Schmutz J."/>
            <person name="Larimer F."/>
            <person name="Land M."/>
            <person name="Lykidis A."/>
            <person name="Richardson P."/>
        </authorList>
    </citation>
    <scope>NUCLEOTIDE SEQUENCE</scope>
    <source>
        <strain evidence="3">JMP134</strain>
    </source>
</reference>
<organism evidence="3">
    <name type="scientific">Cupriavidus pinatubonensis (strain JMP 134 / LMG 1197)</name>
    <name type="common">Cupriavidus necator (strain JMP 134)</name>
    <dbReference type="NCBI Taxonomy" id="264198"/>
    <lineage>
        <taxon>Bacteria</taxon>
        <taxon>Pseudomonadati</taxon>
        <taxon>Pseudomonadota</taxon>
        <taxon>Betaproteobacteria</taxon>
        <taxon>Burkholderiales</taxon>
        <taxon>Burkholderiaceae</taxon>
        <taxon>Cupriavidus</taxon>
    </lineage>
</organism>
<sequence length="245" mass="25394">MRRAFARTIRLLTGAAALASAACAPLPPAPSTTPAIPVAATIAVVARDWHTDVCLRSEDAGAGVHSLASGFEDVRYLCFGFGDRSYVVRRNHGIGTMLLALVPGRGVVLMTALRAPPADAFGAENVVSLAVGDAGLEGLQTYLRNAVERNADGGAIPLGAGPYEGGAYLSATAAYSLLYTCNTWTANALRHAGLPLAPIAVFADDVMMQVRRIGSEQQEDGLVRVSPLSHPMGAERSPSAPASAQ</sequence>
<feature type="chain" id="PRO_5004233147" description="Lipoprotein" evidence="2">
    <location>
        <begin position="22"/>
        <end position="245"/>
    </location>
</feature>
<dbReference type="OrthoDB" id="211174at2"/>
<accession>Q476P4</accession>
<dbReference type="InterPro" id="IPR011727">
    <property type="entry name" value="CHP02117"/>
</dbReference>